<protein>
    <submittedName>
        <fullName evidence="2">Uncharacterized protein</fullName>
    </submittedName>
</protein>
<sequence>MATLMQALALFPLEPRWEQEGKEVPRVGFARCVSGGAVSGRSISVREQRRKQALKTSSDLQSSGDHSDENIVTDELKVLDAGEHAAATAFKEGPGRTPKGQGRLLRGKKTDHGASYILPTSQAQASGSHFDEYKTNSEGWDEVPAEVYDLLDELWI</sequence>
<name>A0A091CR32_FUKDA</name>
<dbReference type="AlphaFoldDB" id="A0A091CR32"/>
<evidence type="ECO:0000313" key="3">
    <source>
        <dbReference type="Proteomes" id="UP000028990"/>
    </source>
</evidence>
<feature type="compositionally biased region" description="Polar residues" evidence="1">
    <location>
        <begin position="54"/>
        <end position="64"/>
    </location>
</feature>
<organism evidence="2 3">
    <name type="scientific">Fukomys damarensis</name>
    <name type="common">Damaraland mole rat</name>
    <name type="synonym">Cryptomys damarensis</name>
    <dbReference type="NCBI Taxonomy" id="885580"/>
    <lineage>
        <taxon>Eukaryota</taxon>
        <taxon>Metazoa</taxon>
        <taxon>Chordata</taxon>
        <taxon>Craniata</taxon>
        <taxon>Vertebrata</taxon>
        <taxon>Euteleostomi</taxon>
        <taxon>Mammalia</taxon>
        <taxon>Eutheria</taxon>
        <taxon>Euarchontoglires</taxon>
        <taxon>Glires</taxon>
        <taxon>Rodentia</taxon>
        <taxon>Hystricomorpha</taxon>
        <taxon>Bathyergidae</taxon>
        <taxon>Fukomys</taxon>
    </lineage>
</organism>
<gene>
    <name evidence="2" type="ORF">H920_18789</name>
</gene>
<proteinExistence type="predicted"/>
<dbReference type="Proteomes" id="UP000028990">
    <property type="component" value="Unassembled WGS sequence"/>
</dbReference>
<keyword evidence="3" id="KW-1185">Reference proteome</keyword>
<accession>A0A091CR32</accession>
<evidence type="ECO:0000256" key="1">
    <source>
        <dbReference type="SAM" id="MobiDB-lite"/>
    </source>
</evidence>
<feature type="region of interest" description="Disordered" evidence="1">
    <location>
        <begin position="46"/>
        <end position="71"/>
    </location>
</feature>
<reference evidence="2 3" key="1">
    <citation type="submission" date="2013-11" db="EMBL/GenBank/DDBJ databases">
        <title>The Damaraland mole rat (Fukomys damarensis) genome and evolution of African mole rats.</title>
        <authorList>
            <person name="Gladyshev V.N."/>
            <person name="Fang X."/>
        </authorList>
    </citation>
    <scope>NUCLEOTIDE SEQUENCE [LARGE SCALE GENOMIC DNA]</scope>
    <source>
        <tissue evidence="2">Liver</tissue>
    </source>
</reference>
<dbReference type="EMBL" id="KN124889">
    <property type="protein sequence ID" value="KFO19795.1"/>
    <property type="molecule type" value="Genomic_DNA"/>
</dbReference>
<evidence type="ECO:0000313" key="2">
    <source>
        <dbReference type="EMBL" id="KFO19795.1"/>
    </source>
</evidence>
<feature type="region of interest" description="Disordered" evidence="1">
    <location>
        <begin position="87"/>
        <end position="108"/>
    </location>
</feature>